<comment type="caution">
    <text evidence="1">The sequence shown here is derived from an EMBL/GenBank/DDBJ whole genome shotgun (WGS) entry which is preliminary data.</text>
</comment>
<keyword evidence="2" id="KW-1185">Reference proteome</keyword>
<dbReference type="GO" id="GO:0016020">
    <property type="term" value="C:membrane"/>
    <property type="evidence" value="ECO:0007669"/>
    <property type="project" value="InterPro"/>
</dbReference>
<dbReference type="InterPro" id="IPR027417">
    <property type="entry name" value="P-loop_NTPase"/>
</dbReference>
<dbReference type="GO" id="GO:0008146">
    <property type="term" value="F:sulfotransferase activity"/>
    <property type="evidence" value="ECO:0007669"/>
    <property type="project" value="InterPro"/>
</dbReference>
<dbReference type="EMBL" id="PIQF01000001">
    <property type="protein sequence ID" value="RUO76951.1"/>
    <property type="molecule type" value="Genomic_DNA"/>
</dbReference>
<protein>
    <recommendedName>
        <fullName evidence="3">Sulfotransferase family protein</fullName>
    </recommendedName>
</protein>
<evidence type="ECO:0008006" key="3">
    <source>
        <dbReference type="Google" id="ProtNLM"/>
    </source>
</evidence>
<proteinExistence type="predicted"/>
<gene>
    <name evidence="1" type="ORF">CWI81_00120</name>
</gene>
<evidence type="ECO:0000313" key="1">
    <source>
        <dbReference type="EMBL" id="RUO76951.1"/>
    </source>
</evidence>
<dbReference type="OrthoDB" id="288532at2"/>
<dbReference type="AlphaFoldDB" id="A0A432ZG89"/>
<dbReference type="Gene3D" id="3.40.50.300">
    <property type="entry name" value="P-loop containing nucleotide triphosphate hydrolases"/>
    <property type="match status" value="1"/>
</dbReference>
<name>A0A432ZG89_9GAMM</name>
<dbReference type="Proteomes" id="UP000287908">
    <property type="component" value="Unassembled WGS sequence"/>
</dbReference>
<dbReference type="RefSeq" id="WP_126783221.1">
    <property type="nucleotide sequence ID" value="NZ_PIQF01000001.1"/>
</dbReference>
<organism evidence="1 2">
    <name type="scientific">Idiomarina seosinensis</name>
    <dbReference type="NCBI Taxonomy" id="281739"/>
    <lineage>
        <taxon>Bacteria</taxon>
        <taxon>Pseudomonadati</taxon>
        <taxon>Pseudomonadota</taxon>
        <taxon>Gammaproteobacteria</taxon>
        <taxon>Alteromonadales</taxon>
        <taxon>Idiomarinaceae</taxon>
        <taxon>Idiomarina</taxon>
    </lineage>
</organism>
<sequence>MIINHSHRFAFIHIPKCAGTSVRKVLQEFDDLDGRHTSRVDIHPKLGNLDYVHIPLFILKEFFPAEFTQVESYWSFAVVRDPFKRFGSSVSQRLKMYSNKPIHKCEEKDIKAAIHESIDFLKRTESDKELLPPEFIHFQRQIDFIELDGKRVIDTLFTVDNIGVLLKEFEQRIGKPLENNSGRTSSGPHANSSLVFRNNLFQWLIESTRPLTNGLVKALPQNLKEKARKTVYVPQDKRMNSLFSSDYVLDFIKDFYAEDISLYRQLMKQKKV</sequence>
<dbReference type="Pfam" id="PF03567">
    <property type="entry name" value="Sulfotransfer_2"/>
    <property type="match status" value="1"/>
</dbReference>
<dbReference type="InterPro" id="IPR005331">
    <property type="entry name" value="Sulfotransferase"/>
</dbReference>
<evidence type="ECO:0000313" key="2">
    <source>
        <dbReference type="Proteomes" id="UP000287908"/>
    </source>
</evidence>
<reference evidence="1 2" key="1">
    <citation type="journal article" date="2011" name="Front. Microbiol.">
        <title>Genomic signatures of strain selection and enhancement in Bacillus atrophaeus var. globigii, a historical biowarfare simulant.</title>
        <authorList>
            <person name="Gibbons H.S."/>
            <person name="Broomall S.M."/>
            <person name="McNew L.A."/>
            <person name="Daligault H."/>
            <person name="Chapman C."/>
            <person name="Bruce D."/>
            <person name="Karavis M."/>
            <person name="Krepps M."/>
            <person name="McGregor P.A."/>
            <person name="Hong C."/>
            <person name="Park K.H."/>
            <person name="Akmal A."/>
            <person name="Feldman A."/>
            <person name="Lin J.S."/>
            <person name="Chang W.E."/>
            <person name="Higgs B.W."/>
            <person name="Demirev P."/>
            <person name="Lindquist J."/>
            <person name="Liem A."/>
            <person name="Fochler E."/>
            <person name="Read T.D."/>
            <person name="Tapia R."/>
            <person name="Johnson S."/>
            <person name="Bishop-Lilly K.A."/>
            <person name="Detter C."/>
            <person name="Han C."/>
            <person name="Sozhamannan S."/>
            <person name="Rosenzweig C.N."/>
            <person name="Skowronski E.W."/>
        </authorList>
    </citation>
    <scope>NUCLEOTIDE SEQUENCE [LARGE SCALE GENOMIC DNA]</scope>
    <source>
        <strain evidence="1 2">CL-SP19</strain>
    </source>
</reference>
<accession>A0A432ZG89</accession>